<accession>A0A563VTS9</accession>
<keyword evidence="4" id="KW-1185">Reference proteome</keyword>
<dbReference type="EMBL" id="CAACVJ010000212">
    <property type="protein sequence ID" value="VEP14794.1"/>
    <property type="molecule type" value="Genomic_DNA"/>
</dbReference>
<proteinExistence type="inferred from homology"/>
<dbReference type="InterPro" id="IPR024654">
    <property type="entry name" value="Calcineurin-like_PHP_lpxH"/>
</dbReference>
<protein>
    <recommendedName>
        <fullName evidence="2">Calcineurin-like phosphoesterase domain-containing protein</fullName>
    </recommendedName>
</protein>
<dbReference type="RefSeq" id="WP_186375857.1">
    <property type="nucleotide sequence ID" value="NZ_LR213789.1"/>
</dbReference>
<organism evidence="3 4">
    <name type="scientific">Hyella patelloides LEGE 07179</name>
    <dbReference type="NCBI Taxonomy" id="945734"/>
    <lineage>
        <taxon>Bacteria</taxon>
        <taxon>Bacillati</taxon>
        <taxon>Cyanobacteriota</taxon>
        <taxon>Cyanophyceae</taxon>
        <taxon>Pleurocapsales</taxon>
        <taxon>Hyellaceae</taxon>
        <taxon>Hyella</taxon>
    </lineage>
</organism>
<dbReference type="Gene3D" id="3.60.21.10">
    <property type="match status" value="1"/>
</dbReference>
<dbReference type="AlphaFoldDB" id="A0A563VTS9"/>
<name>A0A563VTS9_9CYAN</name>
<evidence type="ECO:0000313" key="3">
    <source>
        <dbReference type="EMBL" id="VEP14794.1"/>
    </source>
</evidence>
<dbReference type="Pfam" id="PF12850">
    <property type="entry name" value="Metallophos_2"/>
    <property type="match status" value="1"/>
</dbReference>
<dbReference type="InterPro" id="IPR029052">
    <property type="entry name" value="Metallo-depent_PP-like"/>
</dbReference>
<dbReference type="SUPFAM" id="SSF56300">
    <property type="entry name" value="Metallo-dependent phosphatases"/>
    <property type="match status" value="1"/>
</dbReference>
<gene>
    <name evidence="3" type="ORF">H1P_290003</name>
</gene>
<evidence type="ECO:0000313" key="4">
    <source>
        <dbReference type="Proteomes" id="UP000320055"/>
    </source>
</evidence>
<reference evidence="3 4" key="1">
    <citation type="submission" date="2019-01" db="EMBL/GenBank/DDBJ databases">
        <authorList>
            <person name="Brito A."/>
        </authorList>
    </citation>
    <scope>NUCLEOTIDE SEQUENCE [LARGE SCALE GENOMIC DNA]</scope>
    <source>
        <strain evidence="3">1</strain>
    </source>
</reference>
<comment type="similarity">
    <text evidence="1">Belongs to the metallophosphoesterase superfamily. YfcE family.</text>
</comment>
<evidence type="ECO:0000259" key="2">
    <source>
        <dbReference type="Pfam" id="PF12850"/>
    </source>
</evidence>
<evidence type="ECO:0000256" key="1">
    <source>
        <dbReference type="ARBA" id="ARBA00008950"/>
    </source>
</evidence>
<feature type="domain" description="Calcineurin-like phosphoesterase" evidence="2">
    <location>
        <begin position="6"/>
        <end position="156"/>
    </location>
</feature>
<sequence length="188" mass="21657">MRSQNIFNIFCVGDIVDGGNDVNRCCQILQAEKIISVLGNHERWLLNNQMRQLKNATSLDNLTKKSQSFLKYLPTTFEFSTSQGLGLLCHGLDKNDMAMVKPDDYGYAIEVNYDLQKLIKEQKYKYMINGHSHCPMVRSFQDLTIINAGTLKKEHHPGFVTINFHASYVSFYKFIAQNRIEIEKIIDL</sequence>
<dbReference type="Proteomes" id="UP000320055">
    <property type="component" value="Unassembled WGS sequence"/>
</dbReference>